<accession>A0A151LFA4</accession>
<feature type="domain" description="TmcA/NAT10 N-terminal" evidence="10">
    <location>
        <begin position="8"/>
        <end position="199"/>
    </location>
</feature>
<keyword evidence="8" id="KW-0012">Acyltransferase</keyword>
<dbReference type="HAMAP" id="MF_03211">
    <property type="entry name" value="RNA_acetyltr_Nat10"/>
    <property type="match status" value="1"/>
</dbReference>
<evidence type="ECO:0000259" key="12">
    <source>
        <dbReference type="Pfam" id="PF13725"/>
    </source>
</evidence>
<evidence type="ECO:0000256" key="8">
    <source>
        <dbReference type="ARBA" id="ARBA00023315"/>
    </source>
</evidence>
<dbReference type="VEuPathDB" id="PlasmoDB:PRCDC_1020100"/>
<dbReference type="RefSeq" id="XP_019970426.1">
    <property type="nucleotide sequence ID" value="XM_020114880.1"/>
</dbReference>
<dbReference type="Pfam" id="PF05127">
    <property type="entry name" value="NAT10_TcmA_helicase"/>
    <property type="match status" value="1"/>
</dbReference>
<evidence type="ECO:0000256" key="5">
    <source>
        <dbReference type="ARBA" id="ARBA00022741"/>
    </source>
</evidence>
<dbReference type="KEGG" id="prei:PRSY57_1020100"/>
<feature type="domain" description="Possible tRNA binding" evidence="12">
    <location>
        <begin position="1056"/>
        <end position="1157"/>
    </location>
</feature>
<dbReference type="Pfam" id="PF13725">
    <property type="entry name" value="tRNA_bind_2"/>
    <property type="match status" value="1"/>
</dbReference>
<evidence type="ECO:0000256" key="6">
    <source>
        <dbReference type="ARBA" id="ARBA00022840"/>
    </source>
</evidence>
<dbReference type="InterPro" id="IPR013562">
    <property type="entry name" value="TmcA/NAT10_N"/>
</dbReference>
<proteinExistence type="inferred from homology"/>
<dbReference type="GO" id="GO:1904812">
    <property type="term" value="P:rRNA acetylation involved in maturation of SSU-rRNA"/>
    <property type="evidence" value="ECO:0007669"/>
    <property type="project" value="InterPro"/>
</dbReference>
<protein>
    <submittedName>
        <fullName evidence="13">Histone acetyltransferase, putative</fullName>
    </submittedName>
</protein>
<dbReference type="InterPro" id="IPR033688">
    <property type="entry name" value="NAT10"/>
</dbReference>
<evidence type="ECO:0000313" key="13">
    <source>
        <dbReference type="EMBL" id="KYN97664.1"/>
    </source>
</evidence>
<evidence type="ECO:0000259" key="10">
    <source>
        <dbReference type="Pfam" id="PF08351"/>
    </source>
</evidence>
<comment type="subcellular location">
    <subcellularLocation>
        <location evidence="1">Nucleus</location>
        <location evidence="1">Nucleolus</location>
    </subcellularLocation>
</comment>
<sequence length="1158" mass="136658">MKKKVDNRIKILIENNIALGQRSMFFVVGDEGKNVVVNFYFLLNRLINRTHNILWCYKKKLDFSTSKKKRYREMKKKIKKGTFDQTVDNNFDMFLKNADIRFCFYKESKKVLGKTYSICILQDFSYITPNILCRCLETVIGGGLIIFLINKQNELKDLYNLTLNYHKKYTMNGICNVYNNYIHRFFLSLNKCENAMFIDDEMNILPLNENYLKIKKITSKGSDGNFIANHVTKLQHIEVQKKGEQHGSNINNNDDDKYDDKYDVNDDNNNHYNSRHIKSATLGGFLCPDKDLLQEKLKLLESICEENEKKKEEEKIFLYSSKFSRNDTCTKVNKSGDIHTSDNKYTRDTYETYDSVTNTSTTANTYNNHISKKTKKKEVYSFLDRNIMNLLNICLSLDQLEVLLNMCKILRNDEEKKKNIKEVLFNLLANRGRGKSATLGLLLSLSIYFNYSNIIICSGNNEGVQTIYDFLDKGLHILGFNEFKDYEKIYDMGKIKEIVIFKNMKYLKQRIRFFDIIEEDILNSELMIIDEAACIPIDILKKKIKGEITILSTTLNGYEGTGKTFTFKLLKQLKKKFITQLSYEEFKNMNFLYFDKAYIDLTLTNPIRYSYNDQVEKWLNDFLCLNCNEPTNIKENICSPSNCELYFVNKNIFKNYNRTSEILLKKIMTLFITSHYKNTPNDIIMILDSQQHHLFILINKNNHNNNHNILEDQIDELDIYGVLHCAIDGIINNGNIKKSVKLEDIIHLVKDNNTQNENPTLDTKEINDSMDQKLEKKENMNHLNSDNQKNCDNNKELLINEYEGNLIPYIISDYFNYYFYNYIGIRIVRISIHPSMQNLNYGSEFLKKLCNYYNEYNSKQRHDNNTKQKIKINNNDGNNIDGNNIDDNVKNSENVILFNCSGKNIYFDKKLKQIDYIGTCFGLTKGLLIFWQKNKFIPVFLKQQKNEITGEFSVLMLKHLNEDLKHIIANFYTDFVRSVTKLLPYSFKYMESFIVFNLLHNNNYSIPLKQDDASIIVNDHNNTNHTYNHNIHIKNNLHNNHFYYDNYEDQHLSFYNNNLINQETIFYFFHTNDICRLKRFVLEGRNFYEILYLLSTIANLILFKKVKIDLSFLEYTILYAVAFQKKTPKEISDEIKINVNQTNAIFRKIIHRFYNYIK</sequence>
<dbReference type="GO" id="GO:1990883">
    <property type="term" value="F:18S rRNA cytidine N-acetyltransferase activity"/>
    <property type="evidence" value="ECO:0007669"/>
    <property type="project" value="TreeGrafter"/>
</dbReference>
<feature type="non-terminal residue" evidence="13">
    <location>
        <position position="1158"/>
    </location>
</feature>
<dbReference type="Proteomes" id="UP000076359">
    <property type="component" value="Unassembled WGS sequence"/>
</dbReference>
<dbReference type="Gene3D" id="3.40.50.300">
    <property type="entry name" value="P-loop containing nucleotide triphosphate hydrolases"/>
    <property type="match status" value="1"/>
</dbReference>
<evidence type="ECO:0000256" key="3">
    <source>
        <dbReference type="ARBA" id="ARBA00022679"/>
    </source>
</evidence>
<evidence type="ECO:0000256" key="2">
    <source>
        <dbReference type="ARBA" id="ARBA00022552"/>
    </source>
</evidence>
<dbReference type="InterPro" id="IPR027992">
    <property type="entry name" value="tRNA_bind_dom"/>
</dbReference>
<gene>
    <name evidence="13" type="ORF">PRSY57_1020100</name>
</gene>
<keyword evidence="3 13" id="KW-0808">Transferase</keyword>
<dbReference type="Gene3D" id="3.40.630.30">
    <property type="match status" value="2"/>
</dbReference>
<dbReference type="Pfam" id="PF13718">
    <property type="entry name" value="GNAT_acetyltr_2"/>
    <property type="match status" value="2"/>
</dbReference>
<evidence type="ECO:0000256" key="7">
    <source>
        <dbReference type="ARBA" id="ARBA00023242"/>
    </source>
</evidence>
<dbReference type="GeneID" id="24531407"/>
<evidence type="ECO:0000256" key="1">
    <source>
        <dbReference type="ARBA" id="ARBA00004604"/>
    </source>
</evidence>
<dbReference type="PANTHER" id="PTHR10925">
    <property type="entry name" value="N-ACETYLTRANSFERASE 10"/>
    <property type="match status" value="1"/>
</dbReference>
<dbReference type="GO" id="GO:0008033">
    <property type="term" value="P:tRNA processing"/>
    <property type="evidence" value="ECO:0007669"/>
    <property type="project" value="UniProtKB-KW"/>
</dbReference>
<keyword evidence="5" id="KW-0547">Nucleotide-binding</keyword>
<dbReference type="InterPro" id="IPR027417">
    <property type="entry name" value="P-loop_NTPase"/>
</dbReference>
<dbReference type="GO" id="GO:0030686">
    <property type="term" value="C:90S preribosome"/>
    <property type="evidence" value="ECO:0007669"/>
    <property type="project" value="TreeGrafter"/>
</dbReference>
<reference evidence="13 14" key="1">
    <citation type="journal article" date="2016" name="Nat. Commun.">
        <title>Genomes of cryptic chimpanzee Plasmodium species reveal key evolutionary events leading to human malaria.</title>
        <authorList>
            <person name="Sundararaman S.A."/>
            <person name="Plenderleith L.J."/>
            <person name="Liu W."/>
            <person name="Loy D.E."/>
            <person name="Learn G.H."/>
            <person name="Li Y."/>
            <person name="Shaw K.S."/>
            <person name="Ayouba A."/>
            <person name="Peeters M."/>
            <person name="Speede S."/>
            <person name="Shaw G.M."/>
            <person name="Bushman F.D."/>
            <person name="Brisson D."/>
            <person name="Rayner J.C."/>
            <person name="Sharp P.M."/>
            <person name="Hahn B.H."/>
        </authorList>
    </citation>
    <scope>NUCLEOTIDE SEQUENCE [LARGE SCALE GENOMIC DNA]</scope>
    <source>
        <strain evidence="13 14">SY57</strain>
    </source>
</reference>
<comment type="caution">
    <text evidence="13">The sequence shown here is derived from an EMBL/GenBank/DDBJ whole genome shotgun (WGS) entry which is preliminary data.</text>
</comment>
<keyword evidence="6" id="KW-0067">ATP-binding</keyword>
<keyword evidence="7" id="KW-0539">Nucleus</keyword>
<dbReference type="AlphaFoldDB" id="A0A151LFA4"/>
<organism evidence="13 14">
    <name type="scientific">Plasmodium reichenowi</name>
    <dbReference type="NCBI Taxonomy" id="5854"/>
    <lineage>
        <taxon>Eukaryota</taxon>
        <taxon>Sar</taxon>
        <taxon>Alveolata</taxon>
        <taxon>Apicomplexa</taxon>
        <taxon>Aconoidasida</taxon>
        <taxon>Haemosporida</taxon>
        <taxon>Plasmodiidae</taxon>
        <taxon>Plasmodium</taxon>
        <taxon>Plasmodium (Laverania)</taxon>
    </lineage>
</organism>
<evidence type="ECO:0000313" key="14">
    <source>
        <dbReference type="Proteomes" id="UP000076359"/>
    </source>
</evidence>
<feature type="domain" description="TcmA/NAT10 helicase" evidence="9">
    <location>
        <begin position="427"/>
        <end position="626"/>
    </location>
</feature>
<dbReference type="VEuPathDB" id="PlasmoDB:PRG01_1019200"/>
<evidence type="ECO:0000259" key="11">
    <source>
        <dbReference type="Pfam" id="PF13718"/>
    </source>
</evidence>
<name>A0A151LFA4_PLARE</name>
<dbReference type="GO" id="GO:0005524">
    <property type="term" value="F:ATP binding"/>
    <property type="evidence" value="ECO:0007669"/>
    <property type="project" value="UniProtKB-KW"/>
</dbReference>
<dbReference type="EMBL" id="LVLA01000011">
    <property type="protein sequence ID" value="KYN97664.1"/>
    <property type="molecule type" value="Genomic_DNA"/>
</dbReference>
<dbReference type="PANTHER" id="PTHR10925:SF5">
    <property type="entry name" value="RNA CYTIDINE ACETYLTRANSFERASE"/>
    <property type="match status" value="1"/>
</dbReference>
<evidence type="ECO:0000259" key="9">
    <source>
        <dbReference type="Pfam" id="PF05127"/>
    </source>
</evidence>
<feature type="domain" description="N-acetyltransferase" evidence="11">
    <location>
        <begin position="801"/>
        <end position="960"/>
    </location>
</feature>
<keyword evidence="2" id="KW-0698">rRNA processing</keyword>
<keyword evidence="4" id="KW-0819">tRNA processing</keyword>
<dbReference type="InterPro" id="IPR032672">
    <property type="entry name" value="TmcA/NAT10/Kre33"/>
</dbReference>
<feature type="domain" description="N-acetyltransferase" evidence="11">
    <location>
        <begin position="666"/>
        <end position="741"/>
    </location>
</feature>
<dbReference type="InterPro" id="IPR007807">
    <property type="entry name" value="TcmA/NAT10_helicase"/>
</dbReference>
<dbReference type="GO" id="GO:0000049">
    <property type="term" value="F:tRNA binding"/>
    <property type="evidence" value="ECO:0007669"/>
    <property type="project" value="TreeGrafter"/>
</dbReference>
<dbReference type="Gene3D" id="3.40.50.11040">
    <property type="match status" value="1"/>
</dbReference>
<dbReference type="GO" id="GO:0005730">
    <property type="term" value="C:nucleolus"/>
    <property type="evidence" value="ECO:0007669"/>
    <property type="project" value="UniProtKB-SubCell"/>
</dbReference>
<dbReference type="Pfam" id="PF08351">
    <property type="entry name" value="TmcA_N"/>
    <property type="match status" value="1"/>
</dbReference>
<evidence type="ECO:0000256" key="4">
    <source>
        <dbReference type="ARBA" id="ARBA00022694"/>
    </source>
</evidence>
<dbReference type="InterPro" id="IPR000182">
    <property type="entry name" value="GNAT_dom"/>
</dbReference>